<evidence type="ECO:0000313" key="8">
    <source>
        <dbReference type="EMBL" id="UVQ98136.1"/>
    </source>
</evidence>
<dbReference type="EMBL" id="CZAI01000005">
    <property type="protein sequence ID" value="CUP49226.1"/>
    <property type="molecule type" value="Genomic_DNA"/>
</dbReference>
<dbReference type="GO" id="GO:0006281">
    <property type="term" value="P:DNA repair"/>
    <property type="evidence" value="ECO:0007669"/>
    <property type="project" value="TreeGrafter"/>
</dbReference>
<reference evidence="8" key="3">
    <citation type="submission" date="2022-08" db="EMBL/GenBank/DDBJ databases">
        <title>Genome Sequencing of Bacteroides fragilis Group Isolates with Nanopore Technology.</title>
        <authorList>
            <person name="Tisza M.J."/>
            <person name="Smith D."/>
            <person name="Dekker J.P."/>
        </authorList>
    </citation>
    <scope>NUCLEOTIDE SEQUENCE</scope>
    <source>
        <strain evidence="8">BFG-474</strain>
    </source>
</reference>
<dbReference type="PANTHER" id="PTHR43434">
    <property type="entry name" value="PHOSPHOGLYCOLATE PHOSPHATASE"/>
    <property type="match status" value="1"/>
</dbReference>
<dbReference type="PANTHER" id="PTHR43434:SF1">
    <property type="entry name" value="PHOSPHOGLYCOLATE PHOSPHATASE"/>
    <property type="match status" value="1"/>
</dbReference>
<dbReference type="Gene3D" id="3.40.50.1000">
    <property type="entry name" value="HAD superfamily/HAD-like"/>
    <property type="match status" value="1"/>
</dbReference>
<evidence type="ECO:0000313" key="11">
    <source>
        <dbReference type="Proteomes" id="UP000284689"/>
    </source>
</evidence>
<dbReference type="InterPro" id="IPR050155">
    <property type="entry name" value="HAD-like_hydrolase_sf"/>
</dbReference>
<dbReference type="SUPFAM" id="SSF56784">
    <property type="entry name" value="HAD-like"/>
    <property type="match status" value="1"/>
</dbReference>
<reference evidence="10 11" key="2">
    <citation type="submission" date="2018-08" db="EMBL/GenBank/DDBJ databases">
        <title>A genome reference for cultivated species of the human gut microbiota.</title>
        <authorList>
            <person name="Zou Y."/>
            <person name="Xue W."/>
            <person name="Luo G."/>
        </authorList>
    </citation>
    <scope>NUCLEOTIDE SEQUENCE [LARGE SCALE GENOMIC DNA]</scope>
    <source>
        <strain evidence="7 11">AM31-16AC</strain>
        <strain evidence="6 10">OF02-6LB</strain>
    </source>
</reference>
<comment type="similarity">
    <text evidence="3">Belongs to the HAD-like hydrolase superfamily. CbbY/CbbZ/Gph/YieH family.</text>
</comment>
<dbReference type="EMBL" id="QSJD01000010">
    <property type="protein sequence ID" value="RHD49485.1"/>
    <property type="molecule type" value="Genomic_DNA"/>
</dbReference>
<sequence>MKKLVIFDLDGTLLNTIADLAHSTNYALNKLGYPTHDTEKYNFMVGNGINKLFERALPEGEKTEENVLRVRKEFIPYYDVHNADDSRPYPGISELLSYLQSEGIQLAVASNKYQAATEKLIAYYFPEIRFTAVFGQREGVNVKPDPAVVFDILKLADVEKEDVLYVGDSGVDMQTAANANVTACGITWGFRPRTELEKFNPAYIVDSAKEIEKLVSSTC</sequence>
<name>A0A174NNM6_9BACE</name>
<dbReference type="Proteomes" id="UP000284689">
    <property type="component" value="Unassembled WGS sequence"/>
</dbReference>
<dbReference type="RefSeq" id="WP_055172366.1">
    <property type="nucleotide sequence ID" value="NZ_CAXSYJ010000003.1"/>
</dbReference>
<dbReference type="NCBIfam" id="TIGR01549">
    <property type="entry name" value="HAD-SF-IA-v1"/>
    <property type="match status" value="1"/>
</dbReference>
<evidence type="ECO:0000313" key="7">
    <source>
        <dbReference type="EMBL" id="RHD49485.1"/>
    </source>
</evidence>
<dbReference type="SFLD" id="SFLDG01129">
    <property type="entry name" value="C1.5:_HAD__Beta-PGM__Phosphata"/>
    <property type="match status" value="1"/>
</dbReference>
<dbReference type="FunFam" id="1.10.150.240:FF:000014">
    <property type="entry name" value="HAD hydrolase, family IA, variant 1"/>
    <property type="match status" value="1"/>
</dbReference>
<evidence type="ECO:0000313" key="10">
    <source>
        <dbReference type="Proteomes" id="UP000284431"/>
    </source>
</evidence>
<dbReference type="Proteomes" id="UP000095657">
    <property type="component" value="Unassembled WGS sequence"/>
</dbReference>
<dbReference type="InterPro" id="IPR023198">
    <property type="entry name" value="PGP-like_dom2"/>
</dbReference>
<evidence type="ECO:0000313" key="5">
    <source>
        <dbReference type="EMBL" id="CUP49226.1"/>
    </source>
</evidence>
<dbReference type="SFLD" id="SFLDG01135">
    <property type="entry name" value="C1.5.6:_HAD__Beta-PGM__Phospha"/>
    <property type="match status" value="1"/>
</dbReference>
<evidence type="ECO:0000313" key="6">
    <source>
        <dbReference type="EMBL" id="RGY28733.1"/>
    </source>
</evidence>
<evidence type="ECO:0000256" key="4">
    <source>
        <dbReference type="ARBA" id="ARBA00013078"/>
    </source>
</evidence>
<dbReference type="Proteomes" id="UP000284431">
    <property type="component" value="Unassembled WGS sequence"/>
</dbReference>
<dbReference type="InterPro" id="IPR041492">
    <property type="entry name" value="HAD_2"/>
</dbReference>
<evidence type="ECO:0000256" key="2">
    <source>
        <dbReference type="ARBA" id="ARBA00004818"/>
    </source>
</evidence>
<dbReference type="PROSITE" id="PS01228">
    <property type="entry name" value="COF_1"/>
    <property type="match status" value="1"/>
</dbReference>
<protein>
    <recommendedName>
        <fullName evidence="4">phosphoglycolate phosphatase</fullName>
        <ecNumber evidence="4">3.1.3.18</ecNumber>
    </recommendedName>
</protein>
<dbReference type="AlphaFoldDB" id="A0A174NNM6"/>
<dbReference type="GO" id="GO:0005829">
    <property type="term" value="C:cytosol"/>
    <property type="evidence" value="ECO:0007669"/>
    <property type="project" value="TreeGrafter"/>
</dbReference>
<dbReference type="SFLD" id="SFLDS00003">
    <property type="entry name" value="Haloacid_Dehalogenase"/>
    <property type="match status" value="1"/>
</dbReference>
<reference evidence="5 9" key="1">
    <citation type="submission" date="2015-09" db="EMBL/GenBank/DDBJ databases">
        <authorList>
            <consortium name="Pathogen Informatics"/>
        </authorList>
    </citation>
    <scope>NUCLEOTIDE SEQUENCE [LARGE SCALE GENOMIC DNA]</scope>
    <source>
        <strain evidence="5 9">2789STDY5834880</strain>
    </source>
</reference>
<dbReference type="Gene3D" id="1.10.150.240">
    <property type="entry name" value="Putative phosphatase, domain 2"/>
    <property type="match status" value="1"/>
</dbReference>
<dbReference type="InterPro" id="IPR006439">
    <property type="entry name" value="HAD-SF_hydro_IA"/>
</dbReference>
<comment type="pathway">
    <text evidence="2">Organic acid metabolism; glycolate biosynthesis; glycolate from 2-phosphoglycolate: step 1/1.</text>
</comment>
<dbReference type="FunFam" id="3.40.50.1000:FF:000022">
    <property type="entry name" value="Phosphoglycolate phosphatase"/>
    <property type="match status" value="1"/>
</dbReference>
<dbReference type="InterPro" id="IPR036412">
    <property type="entry name" value="HAD-like_sf"/>
</dbReference>
<dbReference type="EMBL" id="CP103166">
    <property type="protein sequence ID" value="UVQ98136.1"/>
    <property type="molecule type" value="Genomic_DNA"/>
</dbReference>
<dbReference type="GO" id="GO:0008967">
    <property type="term" value="F:phosphoglycolate phosphatase activity"/>
    <property type="evidence" value="ECO:0007669"/>
    <property type="project" value="UniProtKB-EC"/>
</dbReference>
<dbReference type="InterPro" id="IPR023214">
    <property type="entry name" value="HAD_sf"/>
</dbReference>
<evidence type="ECO:0000256" key="3">
    <source>
        <dbReference type="ARBA" id="ARBA00006171"/>
    </source>
</evidence>
<dbReference type="PRINTS" id="PR00413">
    <property type="entry name" value="HADHALOGNASE"/>
</dbReference>
<keyword evidence="5" id="KW-0378">Hydrolase</keyword>
<proteinExistence type="inferred from homology"/>
<dbReference type="Pfam" id="PF13419">
    <property type="entry name" value="HAD_2"/>
    <property type="match status" value="1"/>
</dbReference>
<gene>
    <name evidence="5" type="primary">gph</name>
    <name evidence="7" type="ORF">DW794_08330</name>
    <name evidence="6" type="ORF">DXA49_03285</name>
    <name evidence="5" type="ORF">ERS852494_02361</name>
    <name evidence="8" type="ORF">NXW23_07385</name>
</gene>
<dbReference type="EC" id="3.1.3.18" evidence="4"/>
<comment type="catalytic activity">
    <reaction evidence="1">
        <text>2-phosphoglycolate + H2O = glycolate + phosphate</text>
        <dbReference type="Rhea" id="RHEA:14369"/>
        <dbReference type="ChEBI" id="CHEBI:15377"/>
        <dbReference type="ChEBI" id="CHEBI:29805"/>
        <dbReference type="ChEBI" id="CHEBI:43474"/>
        <dbReference type="ChEBI" id="CHEBI:58033"/>
        <dbReference type="EC" id="3.1.3.18"/>
    </reaction>
</comment>
<evidence type="ECO:0000256" key="1">
    <source>
        <dbReference type="ARBA" id="ARBA00000830"/>
    </source>
</evidence>
<organism evidence="5 9">
    <name type="scientific">Bacteroides caccae</name>
    <dbReference type="NCBI Taxonomy" id="47678"/>
    <lineage>
        <taxon>Bacteria</taxon>
        <taxon>Pseudomonadati</taxon>
        <taxon>Bacteroidota</taxon>
        <taxon>Bacteroidia</taxon>
        <taxon>Bacteroidales</taxon>
        <taxon>Bacteroidaceae</taxon>
        <taxon>Bacteroides</taxon>
    </lineage>
</organism>
<dbReference type="STRING" id="47678.ERS852494_02361"/>
<evidence type="ECO:0000313" key="9">
    <source>
        <dbReference type="Proteomes" id="UP000095657"/>
    </source>
</evidence>
<dbReference type="Proteomes" id="UP001060260">
    <property type="component" value="Chromosome"/>
</dbReference>
<dbReference type="EMBL" id="QSCS01000004">
    <property type="protein sequence ID" value="RGY28733.1"/>
    <property type="molecule type" value="Genomic_DNA"/>
</dbReference>
<accession>A0A174NNM6</accession>